<protein>
    <recommendedName>
        <fullName evidence="1">N-acetyltransferase domain-containing protein</fullName>
    </recommendedName>
</protein>
<dbReference type="CDD" id="cd04301">
    <property type="entry name" value="NAT_SF"/>
    <property type="match status" value="1"/>
</dbReference>
<evidence type="ECO:0000259" key="1">
    <source>
        <dbReference type="PROSITE" id="PS51186"/>
    </source>
</evidence>
<gene>
    <name evidence="2" type="ORF">METZ01_LOCUS102626</name>
</gene>
<dbReference type="Pfam" id="PF00583">
    <property type="entry name" value="Acetyltransf_1"/>
    <property type="match status" value="1"/>
</dbReference>
<dbReference type="AlphaFoldDB" id="A0A381WBB6"/>
<accession>A0A381WBB6</accession>
<sequence length="164" mass="19284">MYSLCKISFEEIYDVWQIELWPDRENINKLSTLTLSRDNKLDQQTYIKRYESTVVFFGLKYTNNYYEEKEELVGVNSGAQCGLRLYRSRGLWINPKHRGLGAAKDLLNIVIEEGKNRGCNKIWSLPRKNSLYAYENIGFRKQSDWIEDDVEFGPNCIVTRPIDL</sequence>
<reference evidence="2" key="1">
    <citation type="submission" date="2018-05" db="EMBL/GenBank/DDBJ databases">
        <authorList>
            <person name="Lanie J.A."/>
            <person name="Ng W.-L."/>
            <person name="Kazmierczak K.M."/>
            <person name="Andrzejewski T.M."/>
            <person name="Davidsen T.M."/>
            <person name="Wayne K.J."/>
            <person name="Tettelin H."/>
            <person name="Glass J.I."/>
            <person name="Rusch D."/>
            <person name="Podicherti R."/>
            <person name="Tsui H.-C.T."/>
            <person name="Winkler M.E."/>
        </authorList>
    </citation>
    <scope>NUCLEOTIDE SEQUENCE</scope>
</reference>
<dbReference type="SUPFAM" id="SSF55729">
    <property type="entry name" value="Acyl-CoA N-acyltransferases (Nat)"/>
    <property type="match status" value="1"/>
</dbReference>
<dbReference type="GO" id="GO:0016747">
    <property type="term" value="F:acyltransferase activity, transferring groups other than amino-acyl groups"/>
    <property type="evidence" value="ECO:0007669"/>
    <property type="project" value="InterPro"/>
</dbReference>
<dbReference type="EMBL" id="UINC01011259">
    <property type="protein sequence ID" value="SVA49772.1"/>
    <property type="molecule type" value="Genomic_DNA"/>
</dbReference>
<evidence type="ECO:0000313" key="2">
    <source>
        <dbReference type="EMBL" id="SVA49772.1"/>
    </source>
</evidence>
<organism evidence="2">
    <name type="scientific">marine metagenome</name>
    <dbReference type="NCBI Taxonomy" id="408172"/>
    <lineage>
        <taxon>unclassified sequences</taxon>
        <taxon>metagenomes</taxon>
        <taxon>ecological metagenomes</taxon>
    </lineage>
</organism>
<dbReference type="InterPro" id="IPR016181">
    <property type="entry name" value="Acyl_CoA_acyltransferase"/>
</dbReference>
<dbReference type="Gene3D" id="3.40.630.30">
    <property type="match status" value="1"/>
</dbReference>
<feature type="domain" description="N-acetyltransferase" evidence="1">
    <location>
        <begin position="13"/>
        <end position="157"/>
    </location>
</feature>
<proteinExistence type="predicted"/>
<name>A0A381WBB6_9ZZZZ</name>
<dbReference type="PROSITE" id="PS51186">
    <property type="entry name" value="GNAT"/>
    <property type="match status" value="1"/>
</dbReference>
<dbReference type="InterPro" id="IPR000182">
    <property type="entry name" value="GNAT_dom"/>
</dbReference>